<proteinExistence type="predicted"/>
<gene>
    <name evidence="1" type="ORF">CHS0354_007762</name>
</gene>
<protein>
    <submittedName>
        <fullName evidence="1">Uncharacterized protein</fullName>
    </submittedName>
</protein>
<reference evidence="1" key="2">
    <citation type="journal article" date="2021" name="Genome Biol. Evol.">
        <title>Developing a high-quality reference genome for a parasitic bivalve with doubly uniparental inheritance (Bivalvia: Unionida).</title>
        <authorList>
            <person name="Smith C.H."/>
        </authorList>
    </citation>
    <scope>NUCLEOTIDE SEQUENCE</scope>
    <source>
        <strain evidence="1">CHS0354</strain>
        <tissue evidence="1">Mantle</tissue>
    </source>
</reference>
<sequence>MPVSSPMFQMWEYRPPAEGCHTQNTAPISNAVVASIKNDQEVLAAVPDPLEQNEEIRTVEEKVIQQTNNQVTNEGNRICEANDGQMTCILLIGLKGSGRSRDWFMY</sequence>
<dbReference type="EMBL" id="JAEAOA010000527">
    <property type="protein sequence ID" value="KAK3578510.1"/>
    <property type="molecule type" value="Genomic_DNA"/>
</dbReference>
<dbReference type="AlphaFoldDB" id="A0AAE0RS47"/>
<reference evidence="1" key="1">
    <citation type="journal article" date="2021" name="Genome Biol. Evol.">
        <title>A High-Quality Reference Genome for a Parasitic Bivalve with Doubly Uniparental Inheritance (Bivalvia: Unionida).</title>
        <authorList>
            <person name="Smith C.H."/>
        </authorList>
    </citation>
    <scope>NUCLEOTIDE SEQUENCE</scope>
    <source>
        <strain evidence="1">CHS0354</strain>
    </source>
</reference>
<evidence type="ECO:0000313" key="1">
    <source>
        <dbReference type="EMBL" id="KAK3578510.1"/>
    </source>
</evidence>
<reference evidence="1" key="3">
    <citation type="submission" date="2023-05" db="EMBL/GenBank/DDBJ databases">
        <authorList>
            <person name="Smith C.H."/>
        </authorList>
    </citation>
    <scope>NUCLEOTIDE SEQUENCE</scope>
    <source>
        <strain evidence="1">CHS0354</strain>
        <tissue evidence="1">Mantle</tissue>
    </source>
</reference>
<comment type="caution">
    <text evidence="1">The sequence shown here is derived from an EMBL/GenBank/DDBJ whole genome shotgun (WGS) entry which is preliminary data.</text>
</comment>
<organism evidence="1 2">
    <name type="scientific">Potamilus streckersoni</name>
    <dbReference type="NCBI Taxonomy" id="2493646"/>
    <lineage>
        <taxon>Eukaryota</taxon>
        <taxon>Metazoa</taxon>
        <taxon>Spiralia</taxon>
        <taxon>Lophotrochozoa</taxon>
        <taxon>Mollusca</taxon>
        <taxon>Bivalvia</taxon>
        <taxon>Autobranchia</taxon>
        <taxon>Heteroconchia</taxon>
        <taxon>Palaeoheterodonta</taxon>
        <taxon>Unionida</taxon>
        <taxon>Unionoidea</taxon>
        <taxon>Unionidae</taxon>
        <taxon>Ambleminae</taxon>
        <taxon>Lampsilini</taxon>
        <taxon>Potamilus</taxon>
    </lineage>
</organism>
<name>A0AAE0RS47_9BIVA</name>
<evidence type="ECO:0000313" key="2">
    <source>
        <dbReference type="Proteomes" id="UP001195483"/>
    </source>
</evidence>
<keyword evidence="2" id="KW-1185">Reference proteome</keyword>
<accession>A0AAE0RS47</accession>
<dbReference type="Proteomes" id="UP001195483">
    <property type="component" value="Unassembled WGS sequence"/>
</dbReference>